<feature type="transmembrane region" description="Helical" evidence="6">
    <location>
        <begin position="262"/>
        <end position="279"/>
    </location>
</feature>
<dbReference type="AlphaFoldDB" id="A0A238J1H3"/>
<dbReference type="OrthoDB" id="7165334at2"/>
<feature type="transmembrane region" description="Helical" evidence="6">
    <location>
        <begin position="32"/>
        <end position="53"/>
    </location>
</feature>
<dbReference type="EMBL" id="FXXQ01000008">
    <property type="protein sequence ID" value="SMX24467.1"/>
    <property type="molecule type" value="Genomic_DNA"/>
</dbReference>
<dbReference type="Gene3D" id="1.10.3730.20">
    <property type="match status" value="2"/>
</dbReference>
<feature type="domain" description="EamA" evidence="7">
    <location>
        <begin position="5"/>
        <end position="137"/>
    </location>
</feature>
<dbReference type="Pfam" id="PF00892">
    <property type="entry name" value="EamA"/>
    <property type="match status" value="2"/>
</dbReference>
<reference evidence="8 9" key="1">
    <citation type="submission" date="2017-05" db="EMBL/GenBank/DDBJ databases">
        <authorList>
            <person name="Song R."/>
            <person name="Chenine A.L."/>
            <person name="Ruprecht R.M."/>
        </authorList>
    </citation>
    <scope>NUCLEOTIDE SEQUENCE [LARGE SCALE GENOMIC DNA]</scope>
    <source>
        <strain evidence="8 9">CECT 8489</strain>
    </source>
</reference>
<evidence type="ECO:0000256" key="4">
    <source>
        <dbReference type="ARBA" id="ARBA00022989"/>
    </source>
</evidence>
<evidence type="ECO:0000256" key="6">
    <source>
        <dbReference type="SAM" id="Phobius"/>
    </source>
</evidence>
<feature type="transmembrane region" description="Helical" evidence="6">
    <location>
        <begin position="207"/>
        <end position="228"/>
    </location>
</feature>
<keyword evidence="4 6" id="KW-1133">Transmembrane helix</keyword>
<gene>
    <name evidence="8" type="ORF">BOA8489_02592</name>
</gene>
<dbReference type="SUPFAM" id="SSF103481">
    <property type="entry name" value="Multidrug resistance efflux transporter EmrE"/>
    <property type="match status" value="2"/>
</dbReference>
<evidence type="ECO:0000313" key="8">
    <source>
        <dbReference type="EMBL" id="SMX24467.1"/>
    </source>
</evidence>
<feature type="transmembrane region" description="Helical" evidence="6">
    <location>
        <begin position="240"/>
        <end position="256"/>
    </location>
</feature>
<proteinExistence type="inferred from homology"/>
<evidence type="ECO:0000259" key="7">
    <source>
        <dbReference type="Pfam" id="PF00892"/>
    </source>
</evidence>
<name>A0A238J1H3_9RHOB</name>
<comment type="similarity">
    <text evidence="2">Belongs to the drug/metabolite transporter (DMT) superfamily. 10 TMS drug/metabolite exporter (DME) (TC 2.A.7.3) family.</text>
</comment>
<dbReference type="GO" id="GO:0016020">
    <property type="term" value="C:membrane"/>
    <property type="evidence" value="ECO:0007669"/>
    <property type="project" value="UniProtKB-SubCell"/>
</dbReference>
<evidence type="ECO:0000256" key="3">
    <source>
        <dbReference type="ARBA" id="ARBA00022692"/>
    </source>
</evidence>
<sequence>MANTRAILFMTIAMACFATSDAFINIASDTVPTGQLFALTCAFSFAVFFAFMLKNGDRLFSMMLFHRAVMIRTMGEVFGSLGYVMALTLIPLTTASAMLQTQPLVVTMAAALFLGEKVGPRRWFAVGVGFFGVLLIIRPGAAAFDPNILWTFLGILGLTARDLGTRMLPKDVSTPFVSAWALIFLSILGLAITPLTGEWQPIDSGNIGWVGGISIFVVFAFIFINGALRVGEVSAIAPFRYTRMVFALMIAVLFLGERPDMLTLIGIGLIVGSGIYAFLRERRLARAVEAG</sequence>
<dbReference type="PROSITE" id="PS51257">
    <property type="entry name" value="PROKAR_LIPOPROTEIN"/>
    <property type="match status" value="1"/>
</dbReference>
<evidence type="ECO:0000256" key="5">
    <source>
        <dbReference type="ARBA" id="ARBA00023136"/>
    </source>
</evidence>
<keyword evidence="5 6" id="KW-0472">Membrane</keyword>
<protein>
    <submittedName>
        <fullName evidence="8">EamA-like transporter family protein</fullName>
    </submittedName>
</protein>
<organism evidence="8 9">
    <name type="scientific">Boseongicola aestuarii</name>
    <dbReference type="NCBI Taxonomy" id="1470561"/>
    <lineage>
        <taxon>Bacteria</taxon>
        <taxon>Pseudomonadati</taxon>
        <taxon>Pseudomonadota</taxon>
        <taxon>Alphaproteobacteria</taxon>
        <taxon>Rhodobacterales</taxon>
        <taxon>Paracoccaceae</taxon>
        <taxon>Boseongicola</taxon>
    </lineage>
</organism>
<feature type="transmembrane region" description="Helical" evidence="6">
    <location>
        <begin position="122"/>
        <end position="141"/>
    </location>
</feature>
<dbReference type="RefSeq" id="WP_093974416.1">
    <property type="nucleotide sequence ID" value="NZ_FXXQ01000008.1"/>
</dbReference>
<accession>A0A238J1H3</accession>
<dbReference type="Proteomes" id="UP000201838">
    <property type="component" value="Unassembled WGS sequence"/>
</dbReference>
<dbReference type="PANTHER" id="PTHR22911:SF6">
    <property type="entry name" value="SOLUTE CARRIER FAMILY 35 MEMBER G1"/>
    <property type="match status" value="1"/>
</dbReference>
<keyword evidence="9" id="KW-1185">Reference proteome</keyword>
<evidence type="ECO:0000256" key="1">
    <source>
        <dbReference type="ARBA" id="ARBA00004141"/>
    </source>
</evidence>
<dbReference type="PANTHER" id="PTHR22911">
    <property type="entry name" value="ACYL-MALONYL CONDENSING ENZYME-RELATED"/>
    <property type="match status" value="1"/>
</dbReference>
<feature type="domain" description="EamA" evidence="7">
    <location>
        <begin position="148"/>
        <end position="273"/>
    </location>
</feature>
<feature type="transmembrane region" description="Helical" evidence="6">
    <location>
        <begin position="176"/>
        <end position="195"/>
    </location>
</feature>
<evidence type="ECO:0000256" key="2">
    <source>
        <dbReference type="ARBA" id="ARBA00009853"/>
    </source>
</evidence>
<feature type="transmembrane region" description="Helical" evidence="6">
    <location>
        <begin position="74"/>
        <end position="92"/>
    </location>
</feature>
<evidence type="ECO:0000313" key="9">
    <source>
        <dbReference type="Proteomes" id="UP000201838"/>
    </source>
</evidence>
<keyword evidence="3 6" id="KW-0812">Transmembrane</keyword>
<dbReference type="InterPro" id="IPR037185">
    <property type="entry name" value="EmrE-like"/>
</dbReference>
<comment type="subcellular location">
    <subcellularLocation>
        <location evidence="1">Membrane</location>
        <topology evidence="1">Multi-pass membrane protein</topology>
    </subcellularLocation>
</comment>
<dbReference type="InterPro" id="IPR000620">
    <property type="entry name" value="EamA_dom"/>
</dbReference>